<dbReference type="PANTHER" id="PTHR43242">
    <property type="entry name" value="NAD(P)-BINDING ROSSMANN-FOLD SUPERFAMILY PROTEIN"/>
    <property type="match status" value="1"/>
</dbReference>
<dbReference type="SUPFAM" id="SSF51735">
    <property type="entry name" value="NAD(P)-binding Rossmann-fold domains"/>
    <property type="match status" value="1"/>
</dbReference>
<dbReference type="InterPro" id="IPR029903">
    <property type="entry name" value="RmlD-like-bd"/>
</dbReference>
<keyword evidence="1" id="KW-0812">Transmembrane</keyword>
<dbReference type="Pfam" id="PF02698">
    <property type="entry name" value="DUF218"/>
    <property type="match status" value="1"/>
</dbReference>
<dbReference type="Pfam" id="PF04321">
    <property type="entry name" value="RmlD_sub_bind"/>
    <property type="match status" value="1"/>
</dbReference>
<reference evidence="5" key="1">
    <citation type="journal article" date="2015" name="PLoS Genet.">
        <title>Genome Sequence and Transcriptome Analyses of Chrysochromulina tobin: Metabolic Tools for Enhanced Algal Fitness in the Prominent Order Prymnesiales (Haptophyceae).</title>
        <authorList>
            <person name="Hovde B.T."/>
            <person name="Deodato C.R."/>
            <person name="Hunsperger H.M."/>
            <person name="Ryken S.A."/>
            <person name="Yost W."/>
            <person name="Jha R.K."/>
            <person name="Patterson J."/>
            <person name="Monnat R.J. Jr."/>
            <person name="Barlow S.B."/>
            <person name="Starkenburg S.R."/>
            <person name="Cattolico R.A."/>
        </authorList>
    </citation>
    <scope>NUCLEOTIDE SEQUENCE</scope>
    <source>
        <strain evidence="5">CCMP291</strain>
    </source>
</reference>
<name>A0A0M0JH53_9EUKA</name>
<proteinExistence type="predicted"/>
<sequence>MSENAKFRVAAACAATVAVTILIFRSRRHVSKRMLVTGASGYLGQHLVAALHSAEPGLEVHVAFGGLETYESDVAGTVASVTKVDLADAVAIRSLVRSVRPDIVVHLAAVSSPVVCEKNAARSDAINTPHALLNALPTSTTFIFLSTDQVYDGIAGRYANAAPAQPVNRYGRSKLAFELALHAALPASMSLRSSLILGPRTPGRCRKQSFLQFCEDRARGALQTDFIADEYRSVVWVGDLVQIIRWAALQGGASSHAGVYNMGGPERLTRVDVAREVVKALTPAPSLAVANGLPPYFRGVSKASLGDMGVASPPDISMDSSRVAALSGVALTPLDVAVAMALPRCNLPSADLVPMTLIIQLGACNDEAGVVDADVRARCRRTRELLEAHPNARVLTSGGADPRFKFNPTSTPHWQLVERALLEAGVSEAALLRPGMPALHTVHEAMMSHERVRQWLVGRRPTEVFREIIVLTSDYHLARVAHLFGVVFGSHARLDVPVRFEAVAVAIQSEEWIAARRVHEAKALATLKSAPYEPWLGWLKARGLEGVNSRGV</sequence>
<evidence type="ECO:0000256" key="1">
    <source>
        <dbReference type="SAM" id="Phobius"/>
    </source>
</evidence>
<dbReference type="PANTHER" id="PTHR43242:SF1">
    <property type="entry name" value="NAD(P)-BINDING ROSSMANN-FOLD SUPERFAMILY PROTEIN"/>
    <property type="match status" value="1"/>
</dbReference>
<dbReference type="InterPro" id="IPR036291">
    <property type="entry name" value="NAD(P)-bd_dom_sf"/>
</dbReference>
<dbReference type="EMBL" id="JWZX01002913">
    <property type="protein sequence ID" value="KOO25909.1"/>
    <property type="molecule type" value="Genomic_DNA"/>
</dbReference>
<dbReference type="GO" id="GO:0016740">
    <property type="term" value="F:transferase activity"/>
    <property type="evidence" value="ECO:0007669"/>
    <property type="project" value="UniProtKB-KW"/>
</dbReference>
<evidence type="ECO:0000259" key="2">
    <source>
        <dbReference type="Pfam" id="PF02698"/>
    </source>
</evidence>
<evidence type="ECO:0000313" key="4">
    <source>
        <dbReference type="EMBL" id="KOO25909.1"/>
    </source>
</evidence>
<dbReference type="InterPro" id="IPR003848">
    <property type="entry name" value="DUF218"/>
</dbReference>
<keyword evidence="4" id="KW-0808">Transferase</keyword>
<keyword evidence="1" id="KW-1133">Transmembrane helix</keyword>
<feature type="transmembrane region" description="Helical" evidence="1">
    <location>
        <begin position="6"/>
        <end position="24"/>
    </location>
</feature>
<dbReference type="OrthoDB" id="6235964at2759"/>
<protein>
    <submittedName>
        <fullName evidence="4">Methionine adenosyltransferase 2 subunit beta-like protein</fullName>
    </submittedName>
</protein>
<dbReference type="Gene3D" id="3.40.50.720">
    <property type="entry name" value="NAD(P)-binding Rossmann-like Domain"/>
    <property type="match status" value="1"/>
</dbReference>
<keyword evidence="5" id="KW-1185">Reference proteome</keyword>
<dbReference type="Proteomes" id="UP000037460">
    <property type="component" value="Unassembled WGS sequence"/>
</dbReference>
<organism evidence="4 5">
    <name type="scientific">Chrysochromulina tobinii</name>
    <dbReference type="NCBI Taxonomy" id="1460289"/>
    <lineage>
        <taxon>Eukaryota</taxon>
        <taxon>Haptista</taxon>
        <taxon>Haptophyta</taxon>
        <taxon>Prymnesiophyceae</taxon>
        <taxon>Prymnesiales</taxon>
        <taxon>Chrysochromulinaceae</taxon>
        <taxon>Chrysochromulina</taxon>
    </lineage>
</organism>
<comment type="caution">
    <text evidence="4">The sequence shown here is derived from an EMBL/GenBank/DDBJ whole genome shotgun (WGS) entry which is preliminary data.</text>
</comment>
<dbReference type="AlphaFoldDB" id="A0A0M0JH53"/>
<keyword evidence="1" id="KW-0472">Membrane</keyword>
<feature type="domain" description="RmlD-like substrate binding" evidence="3">
    <location>
        <begin position="33"/>
        <end position="284"/>
    </location>
</feature>
<feature type="domain" description="DUF218" evidence="2">
    <location>
        <begin position="358"/>
        <end position="487"/>
    </location>
</feature>
<evidence type="ECO:0000259" key="3">
    <source>
        <dbReference type="Pfam" id="PF04321"/>
    </source>
</evidence>
<gene>
    <name evidence="4" type="ORF">Ctob_012799</name>
</gene>
<evidence type="ECO:0000313" key="5">
    <source>
        <dbReference type="Proteomes" id="UP000037460"/>
    </source>
</evidence>
<accession>A0A0M0JH53</accession>